<proteinExistence type="predicted"/>
<dbReference type="PANTHER" id="PTHR43794:SF11">
    <property type="entry name" value="AMIDOHYDROLASE-RELATED DOMAIN-CONTAINING PROTEIN"/>
    <property type="match status" value="1"/>
</dbReference>
<dbReference type="Gene3D" id="2.30.40.10">
    <property type="entry name" value="Urease, subunit C, domain 1"/>
    <property type="match status" value="1"/>
</dbReference>
<name>A0A2M8P0Z1_9CHLR</name>
<gene>
    <name evidence="3" type="ORF">CUN51_04915</name>
</gene>
<sequence length="434" mass="47564">MSAITIISGDWLLYDALQPPKPNWAVAVQGSKVLEIGTTEGLLALYPQAQHTEARGYVIAPGFVNAHTHMYGVLAHGIPPAAQVLDFWSFLRDYWWPQVEDALDHEMIKAATAHFCMECLQSGVTTFYDILEAPMALRGCLAVEAEVVQRYGLRALLSFEATERVSAENGEAGLQENAEFIRATTHDPLLGGVMCFHTTFTCSADFIRRAFVLGAQLGTLVHFHCAEGTYEPEYCLKHFGMRTLAYYESLGVLSERAMASQCVQISPEEIAILARRGVKVTSMPLSNCEVGGGFAPLPEIDAAGVTLGLGTDGYVNNFFALMRGAFLMHKARRQDPSIMPAERVWHMATAGGAAALGLSDVGKLLPNYRADLILINADLPTPITAHNLREQLILWRDPVHIGGVMINGQWRTLPDDPSAVRAATRQQAARLWKL</sequence>
<dbReference type="InterPro" id="IPR050287">
    <property type="entry name" value="MTA/SAH_deaminase"/>
</dbReference>
<dbReference type="Proteomes" id="UP000228921">
    <property type="component" value="Unassembled WGS sequence"/>
</dbReference>
<evidence type="ECO:0000313" key="3">
    <source>
        <dbReference type="EMBL" id="PJF31212.1"/>
    </source>
</evidence>
<dbReference type="InterPro" id="IPR006680">
    <property type="entry name" value="Amidohydro-rel"/>
</dbReference>
<evidence type="ECO:0000259" key="2">
    <source>
        <dbReference type="Pfam" id="PF01979"/>
    </source>
</evidence>
<organism evidence="3 4">
    <name type="scientific">Candidatus Thermofonsia Clade 1 bacterium</name>
    <dbReference type="NCBI Taxonomy" id="2364210"/>
    <lineage>
        <taxon>Bacteria</taxon>
        <taxon>Bacillati</taxon>
        <taxon>Chloroflexota</taxon>
        <taxon>Candidatus Thermofontia</taxon>
        <taxon>Candidatus Thermofonsia Clade 1</taxon>
    </lineage>
</organism>
<keyword evidence="1 3" id="KW-0378">Hydrolase</keyword>
<evidence type="ECO:0000256" key="1">
    <source>
        <dbReference type="ARBA" id="ARBA00022801"/>
    </source>
</evidence>
<comment type="caution">
    <text evidence="3">The sequence shown here is derived from an EMBL/GenBank/DDBJ whole genome shotgun (WGS) entry which is preliminary data.</text>
</comment>
<dbReference type="InterPro" id="IPR032466">
    <property type="entry name" value="Metal_Hydrolase"/>
</dbReference>
<reference evidence="3 4" key="1">
    <citation type="submission" date="2017-11" db="EMBL/GenBank/DDBJ databases">
        <title>Evolution of Phototrophy in the Chloroflexi Phylum Driven by Horizontal Gene Transfer.</title>
        <authorList>
            <person name="Ward L.M."/>
            <person name="Hemp J."/>
            <person name="Shih P.M."/>
            <person name="Mcglynn S.E."/>
            <person name="Fischer W."/>
        </authorList>
    </citation>
    <scope>NUCLEOTIDE SEQUENCE [LARGE SCALE GENOMIC DNA]</scope>
    <source>
        <strain evidence="3">CP2_2F</strain>
    </source>
</reference>
<evidence type="ECO:0000313" key="4">
    <source>
        <dbReference type="Proteomes" id="UP000228921"/>
    </source>
</evidence>
<dbReference type="PANTHER" id="PTHR43794">
    <property type="entry name" value="AMINOHYDROLASE SSNA-RELATED"/>
    <property type="match status" value="1"/>
</dbReference>
<dbReference type="Gene3D" id="3.20.20.140">
    <property type="entry name" value="Metal-dependent hydrolases"/>
    <property type="match status" value="1"/>
</dbReference>
<dbReference type="AlphaFoldDB" id="A0A2M8P0Z1"/>
<dbReference type="EMBL" id="PGTK01000004">
    <property type="protein sequence ID" value="PJF31212.1"/>
    <property type="molecule type" value="Genomic_DNA"/>
</dbReference>
<accession>A0A2M8P0Z1</accession>
<protein>
    <submittedName>
        <fullName evidence="3">Amidohydrolase</fullName>
    </submittedName>
</protein>
<dbReference type="Pfam" id="PF01979">
    <property type="entry name" value="Amidohydro_1"/>
    <property type="match status" value="1"/>
</dbReference>
<dbReference type="GO" id="GO:0016810">
    <property type="term" value="F:hydrolase activity, acting on carbon-nitrogen (but not peptide) bonds"/>
    <property type="evidence" value="ECO:0007669"/>
    <property type="project" value="InterPro"/>
</dbReference>
<dbReference type="SUPFAM" id="SSF51338">
    <property type="entry name" value="Composite domain of metallo-dependent hydrolases"/>
    <property type="match status" value="2"/>
</dbReference>
<dbReference type="SUPFAM" id="SSF51556">
    <property type="entry name" value="Metallo-dependent hydrolases"/>
    <property type="match status" value="1"/>
</dbReference>
<feature type="domain" description="Amidohydrolase-related" evidence="2">
    <location>
        <begin position="59"/>
        <end position="410"/>
    </location>
</feature>
<dbReference type="InterPro" id="IPR011059">
    <property type="entry name" value="Metal-dep_hydrolase_composite"/>
</dbReference>